<dbReference type="EMBL" id="AZBU02000004">
    <property type="protein sequence ID" value="TKR82725.1"/>
    <property type="molecule type" value="Genomic_DNA"/>
</dbReference>
<protein>
    <submittedName>
        <fullName evidence="1">Uncharacterized protein</fullName>
    </submittedName>
</protein>
<reference evidence="1 2" key="1">
    <citation type="journal article" date="2015" name="Genome Biol.">
        <title>Comparative genomics of Steinernema reveals deeply conserved gene regulatory networks.</title>
        <authorList>
            <person name="Dillman A.R."/>
            <person name="Macchietto M."/>
            <person name="Porter C.F."/>
            <person name="Rogers A."/>
            <person name="Williams B."/>
            <person name="Antoshechkin I."/>
            <person name="Lee M.M."/>
            <person name="Goodwin Z."/>
            <person name="Lu X."/>
            <person name="Lewis E.E."/>
            <person name="Goodrich-Blair H."/>
            <person name="Stock S.P."/>
            <person name="Adams B.J."/>
            <person name="Sternberg P.W."/>
            <person name="Mortazavi A."/>
        </authorList>
    </citation>
    <scope>NUCLEOTIDE SEQUENCE [LARGE SCALE GENOMIC DNA]</scope>
    <source>
        <strain evidence="1 2">ALL</strain>
    </source>
</reference>
<evidence type="ECO:0000313" key="1">
    <source>
        <dbReference type="EMBL" id="TKR82725.1"/>
    </source>
</evidence>
<gene>
    <name evidence="1" type="ORF">L596_016406</name>
</gene>
<organism evidence="1 2">
    <name type="scientific">Steinernema carpocapsae</name>
    <name type="common">Entomopathogenic nematode</name>
    <dbReference type="NCBI Taxonomy" id="34508"/>
    <lineage>
        <taxon>Eukaryota</taxon>
        <taxon>Metazoa</taxon>
        <taxon>Ecdysozoa</taxon>
        <taxon>Nematoda</taxon>
        <taxon>Chromadorea</taxon>
        <taxon>Rhabditida</taxon>
        <taxon>Tylenchina</taxon>
        <taxon>Panagrolaimomorpha</taxon>
        <taxon>Strongyloidoidea</taxon>
        <taxon>Steinernematidae</taxon>
        <taxon>Steinernema</taxon>
    </lineage>
</organism>
<name>A0A4V6A3D8_STECR</name>
<evidence type="ECO:0000313" key="2">
    <source>
        <dbReference type="Proteomes" id="UP000298663"/>
    </source>
</evidence>
<comment type="caution">
    <text evidence="1">The sequence shown here is derived from an EMBL/GenBank/DDBJ whole genome shotgun (WGS) entry which is preliminary data.</text>
</comment>
<proteinExistence type="predicted"/>
<reference evidence="1 2" key="2">
    <citation type="journal article" date="2019" name="G3 (Bethesda)">
        <title>Hybrid Assembly of the Genome of the Entomopathogenic Nematode Steinernema carpocapsae Identifies the X-Chromosome.</title>
        <authorList>
            <person name="Serra L."/>
            <person name="Macchietto M."/>
            <person name="Macias-Munoz A."/>
            <person name="McGill C.J."/>
            <person name="Rodriguez I.M."/>
            <person name="Rodriguez B."/>
            <person name="Murad R."/>
            <person name="Mortazavi A."/>
        </authorList>
    </citation>
    <scope>NUCLEOTIDE SEQUENCE [LARGE SCALE GENOMIC DNA]</scope>
    <source>
        <strain evidence="1 2">ALL</strain>
    </source>
</reference>
<sequence>MSSLLDSGSFEESDVFEEQFDYLANALESHWGNARSKSEFYDSRREGLESSKNESFPFTTFQLMIYAAFKP</sequence>
<dbReference type="AlphaFoldDB" id="A0A4V6A3D8"/>
<keyword evidence="2" id="KW-1185">Reference proteome</keyword>
<dbReference type="Proteomes" id="UP000298663">
    <property type="component" value="Unassembled WGS sequence"/>
</dbReference>
<accession>A0A4V6A3D8</accession>